<dbReference type="PROSITE" id="PS50883">
    <property type="entry name" value="EAL"/>
    <property type="match status" value="1"/>
</dbReference>
<feature type="domain" description="GGDEF" evidence="3">
    <location>
        <begin position="239"/>
        <end position="371"/>
    </location>
</feature>
<feature type="transmembrane region" description="Helical" evidence="1">
    <location>
        <begin position="131"/>
        <end position="151"/>
    </location>
</feature>
<dbReference type="SMART" id="SM00267">
    <property type="entry name" value="GGDEF"/>
    <property type="match status" value="1"/>
</dbReference>
<dbReference type="InterPro" id="IPR029787">
    <property type="entry name" value="Nucleotide_cyclase"/>
</dbReference>
<dbReference type="SUPFAM" id="SSF141868">
    <property type="entry name" value="EAL domain-like"/>
    <property type="match status" value="1"/>
</dbReference>
<dbReference type="Pfam" id="PF00563">
    <property type="entry name" value="EAL"/>
    <property type="match status" value="1"/>
</dbReference>
<dbReference type="InterPro" id="IPR035919">
    <property type="entry name" value="EAL_sf"/>
</dbReference>
<dbReference type="InterPro" id="IPR050706">
    <property type="entry name" value="Cyclic-di-GMP_PDE-like"/>
</dbReference>
<evidence type="ECO:0000256" key="1">
    <source>
        <dbReference type="SAM" id="Phobius"/>
    </source>
</evidence>
<feature type="transmembrane region" description="Helical" evidence="1">
    <location>
        <begin position="163"/>
        <end position="184"/>
    </location>
</feature>
<sequence>MLKPPSSFKQIAATVLLFQDMKSRVAQVRAVIGVFIILFLFISISDLLHSNGEWIIESLAIIGLLLGLTWLLNGDTSNIVAGMVLWTVAIFALSKAFYYDGLYDTSLLLYPFVLIFAVFFGSWAMVLPLTLFMFLSFFGLAYAVTTELVVSNVSTHYSVWAKAIDMAAIIAVYGLGIVVITRFMKGLIAKLSRQKALDQAARKESERRMLYDDLTGLPNNQKCKADLNLHLSNSRKNGSILSFITLHMNDFNWINATLGHDFGSELLVQLTRRFLKLEDDSTFVYRTGGAEFTFIKQVRDFAALNDFCHQAIRTTTLPLSLSDYDYDVGCWLGAAVAPFDGNDFVELYKKAQFAVYKAKETELNSYQFYERQMEESTSQRLAMVKELKHAIEHNEFELYYQPKVELASNLFVGAEALIRWNKNGAIIPPNTFIPVAEHSGLIVEIGKWAIETACAECAKWHQLGFARMTVAVNLSPVQFKRGNLPNHVFRALQKHQLDASMLELEITESLFIEDAVHVKQQIHTMAQKGVNFAIDDFGTGYSNLNYLANFNASTLKIDMSFVRNMLSNPQQQHIVNAIIKMSSAMGLVNVAEGIEDAETAAELKTQGCAYGQGYFWAPPLPCAEFLSRLQQQSA</sequence>
<name>A0A1H3Z890_ALKAM</name>
<feature type="transmembrane region" description="Helical" evidence="1">
    <location>
        <begin position="105"/>
        <end position="124"/>
    </location>
</feature>
<dbReference type="RefSeq" id="WP_091339810.1">
    <property type="nucleotide sequence ID" value="NZ_FNRM01000002.1"/>
</dbReference>
<dbReference type="PANTHER" id="PTHR33121">
    <property type="entry name" value="CYCLIC DI-GMP PHOSPHODIESTERASE PDEF"/>
    <property type="match status" value="1"/>
</dbReference>
<evidence type="ECO:0000313" key="4">
    <source>
        <dbReference type="EMBL" id="SEA19885.1"/>
    </source>
</evidence>
<gene>
    <name evidence="4" type="ORF">SAMN04488051_10268</name>
</gene>
<dbReference type="InterPro" id="IPR001633">
    <property type="entry name" value="EAL_dom"/>
</dbReference>
<proteinExistence type="predicted"/>
<evidence type="ECO:0000259" key="3">
    <source>
        <dbReference type="PROSITE" id="PS50887"/>
    </source>
</evidence>
<dbReference type="AlphaFoldDB" id="A0A1H3Z890"/>
<evidence type="ECO:0000313" key="5">
    <source>
        <dbReference type="Proteomes" id="UP000198773"/>
    </source>
</evidence>
<dbReference type="SMART" id="SM00052">
    <property type="entry name" value="EAL"/>
    <property type="match status" value="1"/>
</dbReference>
<accession>A0A1H3Z890</accession>
<dbReference type="GO" id="GO:0071111">
    <property type="term" value="F:cyclic-guanylate-specific phosphodiesterase activity"/>
    <property type="evidence" value="ECO:0007669"/>
    <property type="project" value="InterPro"/>
</dbReference>
<organism evidence="4 5">
    <name type="scientific">Alkalimonas amylolytica</name>
    <dbReference type="NCBI Taxonomy" id="152573"/>
    <lineage>
        <taxon>Bacteria</taxon>
        <taxon>Pseudomonadati</taxon>
        <taxon>Pseudomonadota</taxon>
        <taxon>Gammaproteobacteria</taxon>
        <taxon>Alkalimonas</taxon>
    </lineage>
</organism>
<protein>
    <submittedName>
        <fullName evidence="4">Diguanylate cyclase (GGDEF) domain-containing protein</fullName>
    </submittedName>
</protein>
<keyword evidence="1" id="KW-0472">Membrane</keyword>
<dbReference type="InterPro" id="IPR043128">
    <property type="entry name" value="Rev_trsase/Diguanyl_cyclase"/>
</dbReference>
<dbReference type="Gene3D" id="3.20.20.450">
    <property type="entry name" value="EAL domain"/>
    <property type="match status" value="1"/>
</dbReference>
<feature type="transmembrane region" description="Helical" evidence="1">
    <location>
        <begin position="79"/>
        <end position="99"/>
    </location>
</feature>
<reference evidence="4 5" key="1">
    <citation type="submission" date="2016-10" db="EMBL/GenBank/DDBJ databases">
        <authorList>
            <person name="de Groot N.N."/>
        </authorList>
    </citation>
    <scope>NUCLEOTIDE SEQUENCE [LARGE SCALE GENOMIC DNA]</scope>
    <source>
        <strain evidence="4 5">CGMCC 1.3430</strain>
    </source>
</reference>
<evidence type="ECO:0000259" key="2">
    <source>
        <dbReference type="PROSITE" id="PS50883"/>
    </source>
</evidence>
<dbReference type="PROSITE" id="PS50887">
    <property type="entry name" value="GGDEF"/>
    <property type="match status" value="1"/>
</dbReference>
<dbReference type="InterPro" id="IPR000160">
    <property type="entry name" value="GGDEF_dom"/>
</dbReference>
<dbReference type="CDD" id="cd01948">
    <property type="entry name" value="EAL"/>
    <property type="match status" value="1"/>
</dbReference>
<feature type="transmembrane region" description="Helical" evidence="1">
    <location>
        <begin position="54"/>
        <end position="72"/>
    </location>
</feature>
<dbReference type="OrthoDB" id="9814202at2"/>
<keyword evidence="5" id="KW-1185">Reference proteome</keyword>
<dbReference type="Pfam" id="PF00990">
    <property type="entry name" value="GGDEF"/>
    <property type="match status" value="1"/>
</dbReference>
<dbReference type="PANTHER" id="PTHR33121:SF70">
    <property type="entry name" value="SIGNALING PROTEIN YKOW"/>
    <property type="match status" value="1"/>
</dbReference>
<feature type="domain" description="EAL" evidence="2">
    <location>
        <begin position="380"/>
        <end position="633"/>
    </location>
</feature>
<dbReference type="STRING" id="152573.SAMN04488051_10268"/>
<keyword evidence="1" id="KW-1133">Transmembrane helix</keyword>
<dbReference type="Gene3D" id="3.30.70.270">
    <property type="match status" value="1"/>
</dbReference>
<feature type="transmembrane region" description="Helical" evidence="1">
    <location>
        <begin position="28"/>
        <end position="48"/>
    </location>
</feature>
<keyword evidence="1" id="KW-0812">Transmembrane</keyword>
<dbReference type="SUPFAM" id="SSF55073">
    <property type="entry name" value="Nucleotide cyclase"/>
    <property type="match status" value="1"/>
</dbReference>
<dbReference type="CDD" id="cd01949">
    <property type="entry name" value="GGDEF"/>
    <property type="match status" value="1"/>
</dbReference>
<dbReference type="NCBIfam" id="TIGR00254">
    <property type="entry name" value="GGDEF"/>
    <property type="match status" value="1"/>
</dbReference>
<dbReference type="EMBL" id="FNRM01000002">
    <property type="protein sequence ID" value="SEA19885.1"/>
    <property type="molecule type" value="Genomic_DNA"/>
</dbReference>
<dbReference type="Proteomes" id="UP000198773">
    <property type="component" value="Unassembled WGS sequence"/>
</dbReference>